<accession>A0A0K2UJR5</accession>
<proteinExistence type="predicted"/>
<protein>
    <submittedName>
        <fullName evidence="1">Uncharacterized protein</fullName>
    </submittedName>
</protein>
<name>A0A0K2UJR5_LEPSM</name>
<organism evidence="1">
    <name type="scientific">Lepeophtheirus salmonis</name>
    <name type="common">Salmon louse</name>
    <name type="synonym">Caligus salmonis</name>
    <dbReference type="NCBI Taxonomy" id="72036"/>
    <lineage>
        <taxon>Eukaryota</taxon>
        <taxon>Metazoa</taxon>
        <taxon>Ecdysozoa</taxon>
        <taxon>Arthropoda</taxon>
        <taxon>Crustacea</taxon>
        <taxon>Multicrustacea</taxon>
        <taxon>Hexanauplia</taxon>
        <taxon>Copepoda</taxon>
        <taxon>Siphonostomatoida</taxon>
        <taxon>Caligidae</taxon>
        <taxon>Lepeophtheirus</taxon>
    </lineage>
</organism>
<reference evidence="1" key="1">
    <citation type="submission" date="2014-05" db="EMBL/GenBank/DDBJ databases">
        <authorList>
            <person name="Chronopoulou M."/>
        </authorList>
    </citation>
    <scope>NUCLEOTIDE SEQUENCE</scope>
    <source>
        <tissue evidence="1">Whole organism</tissue>
    </source>
</reference>
<feature type="non-terminal residue" evidence="1">
    <location>
        <position position="1"/>
    </location>
</feature>
<sequence length="112" mass="13299">DEDNEWRVILDRGLKVHLYRQIRQAICFSSGKICVDIEPICVNWKEWLYFKDLDLSLIFWKLLASVLIVRIYDLSPVINRATFLSDLVKPKYRPLFDDIAVKYDFLTTQVDT</sequence>
<dbReference type="EMBL" id="HACA01021148">
    <property type="protein sequence ID" value="CDW38509.1"/>
    <property type="molecule type" value="Transcribed_RNA"/>
</dbReference>
<dbReference type="AlphaFoldDB" id="A0A0K2UJR5"/>
<evidence type="ECO:0000313" key="1">
    <source>
        <dbReference type="EMBL" id="CDW38509.1"/>
    </source>
</evidence>